<sequence>MHYLGGIEIGPPLEYGDAGPVKARARSSTKRDCDERLAKRARRAAAERGNVKYQGTTRVEEAVGLLNLEKEKHAEIAAQAQGRTSTGELGAWGGDPLPNQETLPVGNDMQVKISVRFYQARLSTPRHDPSNPAARLLVKLPVGAIHDGQGAGIGHVLSPSHVLAVFLDLDPRRRHPSLLLHPHLLAANTQWTHSLMVCNPLRVPVGAIDTGFSFVFAAAAKTICAQPWQLPIPTQRQNSKMHDRCWGEITPIASINLSCRLSQANSVGWPDLSLIDAAHQHHRGTSSDNRSHGALGMGMAIHNIESAFPQSDLSPVWQV</sequence>
<comment type="caution">
    <text evidence="2">The sequence shown here is derived from an EMBL/GenBank/DDBJ whole genome shotgun (WGS) entry which is preliminary data.</text>
</comment>
<accession>A0ABR1SAN3</accession>
<evidence type="ECO:0000256" key="1">
    <source>
        <dbReference type="SAM" id="MobiDB-lite"/>
    </source>
</evidence>
<keyword evidence="3" id="KW-1185">Reference proteome</keyword>
<organism evidence="2 3">
    <name type="scientific">Apiospora marii</name>
    <dbReference type="NCBI Taxonomy" id="335849"/>
    <lineage>
        <taxon>Eukaryota</taxon>
        <taxon>Fungi</taxon>
        <taxon>Dikarya</taxon>
        <taxon>Ascomycota</taxon>
        <taxon>Pezizomycotina</taxon>
        <taxon>Sordariomycetes</taxon>
        <taxon>Xylariomycetidae</taxon>
        <taxon>Amphisphaeriales</taxon>
        <taxon>Apiosporaceae</taxon>
        <taxon>Apiospora</taxon>
    </lineage>
</organism>
<evidence type="ECO:0000313" key="3">
    <source>
        <dbReference type="Proteomes" id="UP001396898"/>
    </source>
</evidence>
<name>A0ABR1SAN3_9PEZI</name>
<evidence type="ECO:0000313" key="2">
    <source>
        <dbReference type="EMBL" id="KAK8028896.1"/>
    </source>
</evidence>
<dbReference type="EMBL" id="JAQQWI010000007">
    <property type="protein sequence ID" value="KAK8028896.1"/>
    <property type="molecule type" value="Genomic_DNA"/>
</dbReference>
<proteinExistence type="predicted"/>
<gene>
    <name evidence="2" type="ORF">PG991_005952</name>
</gene>
<protein>
    <submittedName>
        <fullName evidence="2">Uncharacterized protein</fullName>
    </submittedName>
</protein>
<dbReference type="Proteomes" id="UP001396898">
    <property type="component" value="Unassembled WGS sequence"/>
</dbReference>
<feature type="region of interest" description="Disordered" evidence="1">
    <location>
        <begin position="80"/>
        <end position="104"/>
    </location>
</feature>
<reference evidence="2 3" key="1">
    <citation type="submission" date="2023-01" db="EMBL/GenBank/DDBJ databases">
        <title>Analysis of 21 Apiospora genomes using comparative genomics revels a genus with tremendous synthesis potential of carbohydrate active enzymes and secondary metabolites.</title>
        <authorList>
            <person name="Sorensen T."/>
        </authorList>
    </citation>
    <scope>NUCLEOTIDE SEQUENCE [LARGE SCALE GENOMIC DNA]</scope>
    <source>
        <strain evidence="2 3">CBS 20057</strain>
    </source>
</reference>